<dbReference type="SUPFAM" id="SSF56496">
    <property type="entry name" value="Fibrinogen C-terminal domain-like"/>
    <property type="match status" value="1"/>
</dbReference>
<keyword evidence="1" id="KW-1015">Disulfide bond</keyword>
<name>A0ABM1DUF6_PRICU</name>
<dbReference type="InterPro" id="IPR050373">
    <property type="entry name" value="Fibrinogen_C-term_domain"/>
</dbReference>
<organism evidence="3 4">
    <name type="scientific">Priapulus caudatus</name>
    <name type="common">Priapulid worm</name>
    <dbReference type="NCBI Taxonomy" id="37621"/>
    <lineage>
        <taxon>Eukaryota</taxon>
        <taxon>Metazoa</taxon>
        <taxon>Ecdysozoa</taxon>
        <taxon>Scalidophora</taxon>
        <taxon>Priapulida</taxon>
        <taxon>Priapulimorpha</taxon>
        <taxon>Priapulimorphida</taxon>
        <taxon>Priapulidae</taxon>
        <taxon>Priapulus</taxon>
    </lineage>
</organism>
<evidence type="ECO:0000313" key="3">
    <source>
        <dbReference type="Proteomes" id="UP000695022"/>
    </source>
</evidence>
<dbReference type="Gene3D" id="3.90.215.10">
    <property type="entry name" value="Gamma Fibrinogen, chain A, domain 1"/>
    <property type="match status" value="1"/>
</dbReference>
<reference evidence="4" key="1">
    <citation type="submission" date="2025-08" db="UniProtKB">
        <authorList>
            <consortium name="RefSeq"/>
        </authorList>
    </citation>
    <scope>IDENTIFICATION</scope>
</reference>
<dbReference type="PROSITE" id="PS51406">
    <property type="entry name" value="FIBRINOGEN_C_2"/>
    <property type="match status" value="1"/>
</dbReference>
<sequence>MPEDCAELMRSGKNESGEYVIQPRFSDEAFRVYCDMETDGGGWTVFQRRQDGSGDFYRSWDSYKFGFGNMNGEHWLGNDRLSALTTPVPMQLRIDLRRFSGETRYATYDVFSIASERALYKMNVGMYHGTADDSMISAHHGKNFSTPDRDNDTHETAHCGERYKGGWWYGACHHSNLNGLYGEDNSKGVVWYTWPGHSEALMSTEMKVRPVQYALH</sequence>
<dbReference type="InterPro" id="IPR014716">
    <property type="entry name" value="Fibrinogen_a/b/g_C_1"/>
</dbReference>
<feature type="domain" description="Fibrinogen C-terminal" evidence="2">
    <location>
        <begin position="1"/>
        <end position="212"/>
    </location>
</feature>
<dbReference type="SMART" id="SM00186">
    <property type="entry name" value="FBG"/>
    <property type="match status" value="1"/>
</dbReference>
<dbReference type="CDD" id="cd00087">
    <property type="entry name" value="FReD"/>
    <property type="match status" value="1"/>
</dbReference>
<dbReference type="Proteomes" id="UP000695022">
    <property type="component" value="Unplaced"/>
</dbReference>
<dbReference type="NCBIfam" id="NF040941">
    <property type="entry name" value="GGGWT_bact"/>
    <property type="match status" value="1"/>
</dbReference>
<dbReference type="GeneID" id="106806221"/>
<dbReference type="PROSITE" id="PS00514">
    <property type="entry name" value="FIBRINOGEN_C_1"/>
    <property type="match status" value="1"/>
</dbReference>
<proteinExistence type="predicted"/>
<dbReference type="InterPro" id="IPR036056">
    <property type="entry name" value="Fibrinogen-like_C"/>
</dbReference>
<dbReference type="InterPro" id="IPR020837">
    <property type="entry name" value="Fibrinogen_CS"/>
</dbReference>
<dbReference type="Pfam" id="PF00147">
    <property type="entry name" value="Fibrinogen_C"/>
    <property type="match status" value="1"/>
</dbReference>
<evidence type="ECO:0000313" key="4">
    <source>
        <dbReference type="RefSeq" id="XP_014663577.1"/>
    </source>
</evidence>
<evidence type="ECO:0000256" key="1">
    <source>
        <dbReference type="ARBA" id="ARBA00023157"/>
    </source>
</evidence>
<dbReference type="RefSeq" id="XP_014663577.1">
    <property type="nucleotide sequence ID" value="XM_014808091.1"/>
</dbReference>
<dbReference type="PANTHER" id="PTHR19143">
    <property type="entry name" value="FIBRINOGEN/TENASCIN/ANGIOPOEITIN"/>
    <property type="match status" value="1"/>
</dbReference>
<gene>
    <name evidence="4" type="primary">LOC106806221</name>
</gene>
<keyword evidence="3" id="KW-1185">Reference proteome</keyword>
<evidence type="ECO:0000259" key="2">
    <source>
        <dbReference type="PROSITE" id="PS51406"/>
    </source>
</evidence>
<dbReference type="InterPro" id="IPR002181">
    <property type="entry name" value="Fibrinogen_a/b/g_C_dom"/>
</dbReference>
<accession>A0ABM1DUF6</accession>
<protein>
    <submittedName>
        <fullName evidence="4">Techylectin-5A-like</fullName>
    </submittedName>
</protein>